<dbReference type="InterPro" id="IPR036928">
    <property type="entry name" value="AS_sf"/>
</dbReference>
<dbReference type="EMBL" id="JAHRHJ020000007">
    <property type="protein sequence ID" value="KAH9309481.1"/>
    <property type="molecule type" value="Genomic_DNA"/>
</dbReference>
<comment type="caution">
    <text evidence="3">The sequence shown here is derived from an EMBL/GenBank/DDBJ whole genome shotgun (WGS) entry which is preliminary data.</text>
</comment>
<dbReference type="Proteomes" id="UP000824469">
    <property type="component" value="Unassembled WGS sequence"/>
</dbReference>
<dbReference type="PROSITE" id="PS00571">
    <property type="entry name" value="AMIDASES"/>
    <property type="match status" value="1"/>
</dbReference>
<protein>
    <recommendedName>
        <fullName evidence="2">Amidase domain-containing protein</fullName>
    </recommendedName>
</protein>
<dbReference type="GO" id="GO:0016811">
    <property type="term" value="F:hydrolase activity, acting on carbon-nitrogen (but not peptide) bonds, in linear amides"/>
    <property type="evidence" value="ECO:0007669"/>
    <property type="project" value="UniProtKB-ARBA"/>
</dbReference>
<proteinExistence type="inferred from homology"/>
<sequence>MLGKIWGRGRVYAPVETLDLTDHSKETYMRSDVFAPRATGLFLKIFVWVMRSKIFGPIVMYIMKAENLIHQLFTNAYIAEPPMYFPKYPVEGFEEQQVLRIDSGLPPREKVSQVLNCLPGNFSSRQSKDEPFFRRWTIRDFSRAYTSGEVTPSEVAERFLSAVERSSNQSPGMCIFISHDSEDIRRQAAGSTLRYKKGEQLSVLDGVPIAVKDEIDCLPYPTTGGTKWLHMKRKVTGDATCVKRLRECGAVLVGKTNMHELGVGTSGINPHYGATRNPYDAEKISGGSSSGSAAVVSAGLCPAALGVDGGGSVRMPAALCGVVGFKPTYGRIPHSGVLPLNWTVGMIGVLAGTLEDALITYAAILGNLPTNWLVSLPPCINLPLLQNSGSVTNLKLAKYTKWFDHCDDAIRETCYQALNLLKSYYRCQILEVTLPELEEMRLAHYVTIGCECDASFGLDFEKLGVASSSGDTAIAFHVYKNFTSREFLNAQRIRFRQMYMHMEIFKEADVIVTPTTGVTAYHVQSDALKCGEFDYKNGAAMLRYQIAGNFLGLPAVTIPVGHDKFGMPIGLQFVGRPWSESTLLHLAHAME</sequence>
<evidence type="ECO:0000313" key="3">
    <source>
        <dbReference type="EMBL" id="KAH9309481.1"/>
    </source>
</evidence>
<dbReference type="PANTHER" id="PTHR11895">
    <property type="entry name" value="TRANSAMIDASE"/>
    <property type="match status" value="1"/>
</dbReference>
<reference evidence="3 4" key="1">
    <citation type="journal article" date="2021" name="Nat. Plants">
        <title>The Taxus genome provides insights into paclitaxel biosynthesis.</title>
        <authorList>
            <person name="Xiong X."/>
            <person name="Gou J."/>
            <person name="Liao Q."/>
            <person name="Li Y."/>
            <person name="Zhou Q."/>
            <person name="Bi G."/>
            <person name="Li C."/>
            <person name="Du R."/>
            <person name="Wang X."/>
            <person name="Sun T."/>
            <person name="Guo L."/>
            <person name="Liang H."/>
            <person name="Lu P."/>
            <person name="Wu Y."/>
            <person name="Zhang Z."/>
            <person name="Ro D.K."/>
            <person name="Shang Y."/>
            <person name="Huang S."/>
            <person name="Yan J."/>
        </authorList>
    </citation>
    <scope>NUCLEOTIDE SEQUENCE [LARGE SCALE GENOMIC DNA]</scope>
    <source>
        <strain evidence="3">Ta-2019</strain>
    </source>
</reference>
<feature type="domain" description="Amidase" evidence="2">
    <location>
        <begin position="175"/>
        <end position="584"/>
    </location>
</feature>
<dbReference type="PANTHER" id="PTHR11895:SF67">
    <property type="entry name" value="AMIDASE DOMAIN-CONTAINING PROTEIN"/>
    <property type="match status" value="1"/>
</dbReference>
<accession>A0AA38FSK2</accession>
<dbReference type="Pfam" id="PF01425">
    <property type="entry name" value="Amidase"/>
    <property type="match status" value="1"/>
</dbReference>
<evidence type="ECO:0000259" key="2">
    <source>
        <dbReference type="Pfam" id="PF01425"/>
    </source>
</evidence>
<comment type="similarity">
    <text evidence="1">Belongs to the amidase family.</text>
</comment>
<keyword evidence="4" id="KW-1185">Reference proteome</keyword>
<evidence type="ECO:0000256" key="1">
    <source>
        <dbReference type="ARBA" id="ARBA00009199"/>
    </source>
</evidence>
<feature type="non-terminal residue" evidence="3">
    <location>
        <position position="591"/>
    </location>
</feature>
<dbReference type="SUPFAM" id="SSF75304">
    <property type="entry name" value="Amidase signature (AS) enzymes"/>
    <property type="match status" value="1"/>
</dbReference>
<organism evidence="3 4">
    <name type="scientific">Taxus chinensis</name>
    <name type="common">Chinese yew</name>
    <name type="synonym">Taxus wallichiana var. chinensis</name>
    <dbReference type="NCBI Taxonomy" id="29808"/>
    <lineage>
        <taxon>Eukaryota</taxon>
        <taxon>Viridiplantae</taxon>
        <taxon>Streptophyta</taxon>
        <taxon>Embryophyta</taxon>
        <taxon>Tracheophyta</taxon>
        <taxon>Spermatophyta</taxon>
        <taxon>Pinopsida</taxon>
        <taxon>Pinidae</taxon>
        <taxon>Conifers II</taxon>
        <taxon>Cupressales</taxon>
        <taxon>Taxaceae</taxon>
        <taxon>Taxus</taxon>
    </lineage>
</organism>
<gene>
    <name evidence="3" type="ORF">KI387_037392</name>
</gene>
<dbReference type="OMA" id="WMIERPQ"/>
<dbReference type="AlphaFoldDB" id="A0AA38FSK2"/>
<dbReference type="InterPro" id="IPR020556">
    <property type="entry name" value="Amidase_CS"/>
</dbReference>
<dbReference type="InterPro" id="IPR000120">
    <property type="entry name" value="Amidase"/>
</dbReference>
<name>A0AA38FSK2_TAXCH</name>
<evidence type="ECO:0000313" key="4">
    <source>
        <dbReference type="Proteomes" id="UP000824469"/>
    </source>
</evidence>
<dbReference type="Gene3D" id="3.90.1300.10">
    <property type="entry name" value="Amidase signature (AS) domain"/>
    <property type="match status" value="1"/>
</dbReference>
<dbReference type="InterPro" id="IPR023631">
    <property type="entry name" value="Amidase_dom"/>
</dbReference>